<evidence type="ECO:0000313" key="3">
    <source>
        <dbReference type="Proteomes" id="UP000828251"/>
    </source>
</evidence>
<feature type="region of interest" description="Disordered" evidence="1">
    <location>
        <begin position="85"/>
        <end position="113"/>
    </location>
</feature>
<evidence type="ECO:0008006" key="4">
    <source>
        <dbReference type="Google" id="ProtNLM"/>
    </source>
</evidence>
<reference evidence="2 3" key="1">
    <citation type="journal article" date="2021" name="Plant Biotechnol. J.">
        <title>Multi-omics assisted identification of the key and species-specific regulatory components of drought-tolerant mechanisms in Gossypium stocksii.</title>
        <authorList>
            <person name="Yu D."/>
            <person name="Ke L."/>
            <person name="Zhang D."/>
            <person name="Wu Y."/>
            <person name="Sun Y."/>
            <person name="Mei J."/>
            <person name="Sun J."/>
            <person name="Sun Y."/>
        </authorList>
    </citation>
    <scope>NUCLEOTIDE SEQUENCE [LARGE SCALE GENOMIC DNA]</scope>
    <source>
        <strain evidence="3">cv. E1</strain>
        <tissue evidence="2">Leaf</tissue>
    </source>
</reference>
<dbReference type="PANTHER" id="PTHR31704:SF37">
    <property type="entry name" value="HEAT SHOCK PROTEIN"/>
    <property type="match status" value="1"/>
</dbReference>
<accession>A0A9D3ZT79</accession>
<name>A0A9D3ZT79_9ROSI</name>
<gene>
    <name evidence="2" type="ORF">J1N35_029092</name>
</gene>
<dbReference type="EMBL" id="JAIQCV010000009">
    <property type="protein sequence ID" value="KAH1064105.1"/>
    <property type="molecule type" value="Genomic_DNA"/>
</dbReference>
<keyword evidence="3" id="KW-1185">Reference proteome</keyword>
<dbReference type="AlphaFoldDB" id="A0A9D3ZT79"/>
<proteinExistence type="predicted"/>
<dbReference type="Proteomes" id="UP000828251">
    <property type="component" value="Unassembled WGS sequence"/>
</dbReference>
<evidence type="ECO:0000256" key="1">
    <source>
        <dbReference type="SAM" id="MobiDB-lite"/>
    </source>
</evidence>
<protein>
    <recommendedName>
        <fullName evidence="4">Myb/SANT-like domain-containing protein</fullName>
    </recommendedName>
</protein>
<comment type="caution">
    <text evidence="2">The sequence shown here is derived from an EMBL/GenBank/DDBJ whole genome shotgun (WGS) entry which is preliminary data.</text>
</comment>
<dbReference type="PANTHER" id="PTHR31704">
    <property type="entry name" value="MYB/SANT-LIKE DNA-BINDING DOMAIN PROTEIN-RELATED"/>
    <property type="match status" value="1"/>
</dbReference>
<evidence type="ECO:0000313" key="2">
    <source>
        <dbReference type="EMBL" id="KAH1064105.1"/>
    </source>
</evidence>
<sequence>MGKCHCSFSSIGWCPSKKTVDATEEWWAEKIQENPDFKGFKKKGIEPRLNDLMWQMFGGIVATGENAWTPSSSVLPSGVLMGDDTLNEGFGDSDENSNENEGIPPNEQHPHFPPNHTIHHLHHKLLRIIIVMDEFNNMYNSFYMNYDTPELSEEAQQRIVTIVTQVEHNNYHEEKEQVLNNVLDCIGVIDGTHIKACISPSCQIPYIGRKGEPT</sequence>
<organism evidence="2 3">
    <name type="scientific">Gossypium stocksii</name>
    <dbReference type="NCBI Taxonomy" id="47602"/>
    <lineage>
        <taxon>Eukaryota</taxon>
        <taxon>Viridiplantae</taxon>
        <taxon>Streptophyta</taxon>
        <taxon>Embryophyta</taxon>
        <taxon>Tracheophyta</taxon>
        <taxon>Spermatophyta</taxon>
        <taxon>Magnoliopsida</taxon>
        <taxon>eudicotyledons</taxon>
        <taxon>Gunneridae</taxon>
        <taxon>Pentapetalae</taxon>
        <taxon>rosids</taxon>
        <taxon>malvids</taxon>
        <taxon>Malvales</taxon>
        <taxon>Malvaceae</taxon>
        <taxon>Malvoideae</taxon>
        <taxon>Gossypium</taxon>
    </lineage>
</organism>